<dbReference type="InterPro" id="IPR045573">
    <property type="entry name" value="Fut8_N_cat"/>
</dbReference>
<organism evidence="7 8">
    <name type="scientific">Loxostege sticticalis</name>
    <name type="common">Beet webworm moth</name>
    <dbReference type="NCBI Taxonomy" id="481309"/>
    <lineage>
        <taxon>Eukaryota</taxon>
        <taxon>Metazoa</taxon>
        <taxon>Ecdysozoa</taxon>
        <taxon>Arthropoda</taxon>
        <taxon>Hexapoda</taxon>
        <taxon>Insecta</taxon>
        <taxon>Pterygota</taxon>
        <taxon>Neoptera</taxon>
        <taxon>Endopterygota</taxon>
        <taxon>Lepidoptera</taxon>
        <taxon>Glossata</taxon>
        <taxon>Ditrysia</taxon>
        <taxon>Pyraloidea</taxon>
        <taxon>Crambidae</taxon>
        <taxon>Pyraustinae</taxon>
        <taxon>Loxostege</taxon>
    </lineage>
</organism>
<evidence type="ECO:0000256" key="3">
    <source>
        <dbReference type="PROSITE-ProRule" id="PRU00992"/>
    </source>
</evidence>
<evidence type="ECO:0000256" key="4">
    <source>
        <dbReference type="SAM" id="Coils"/>
    </source>
</evidence>
<evidence type="ECO:0000313" key="7">
    <source>
        <dbReference type="EMBL" id="KAL0878703.1"/>
    </source>
</evidence>
<protein>
    <recommendedName>
        <fullName evidence="6">GT23 domain-containing protein</fullName>
    </recommendedName>
</protein>
<gene>
    <name evidence="7" type="ORF">ABMA27_003757</name>
</gene>
<dbReference type="CDD" id="cd11300">
    <property type="entry name" value="Fut8_like"/>
    <property type="match status" value="1"/>
</dbReference>
<dbReference type="PANTHER" id="PTHR13132">
    <property type="entry name" value="ALPHA- 1,6 -FUCOSYLTRANSFERASE"/>
    <property type="match status" value="1"/>
</dbReference>
<keyword evidence="4" id="KW-0175">Coiled coil</keyword>
<accession>A0ABR3HQE8</accession>
<keyword evidence="5" id="KW-1133">Transmembrane helix</keyword>
<keyword evidence="5" id="KW-0472">Membrane</keyword>
<feature type="domain" description="GT23" evidence="6">
    <location>
        <begin position="205"/>
        <end position="499"/>
    </location>
</feature>
<evidence type="ECO:0000256" key="5">
    <source>
        <dbReference type="SAM" id="Phobius"/>
    </source>
</evidence>
<evidence type="ECO:0000313" key="8">
    <source>
        <dbReference type="Proteomes" id="UP001549920"/>
    </source>
</evidence>
<keyword evidence="2 3" id="KW-0808">Transferase</keyword>
<evidence type="ECO:0000256" key="1">
    <source>
        <dbReference type="ARBA" id="ARBA00022676"/>
    </source>
</evidence>
<sequence>MTKHFSNGYMTFNDYFMMYLARWKRAAVVLLFIWIGVTYLVISPLRCNGSSDEVLEFQDRLRRVSSQLDTLRQQHSNLIAQIRKSSGLNGQFNLKDLDTGAFLEMGHGPTEDYENLRRRVYSNTKELWYYINHELSKVLYDDNKVEKIKAILDQVAERKRSLLSDQEKLPELDGYHEWRQLEAANVSDLVQRRLHHLQNPSDCRDARKLICNLNKGCGFGCQLHHIVYCLIFAYATERTLILNSKGWRYNNKGWDYVFHPISDSCTTAYDDKVLQWPVAYDAKVVSLPFIDSISQKPKFLPLAIPKDLAHSAHGNVRGVSRIVRFNGDPASWWIGQMLKYILKPRASLQKAINETVAKMNFKTPIVGVHIRRTDKVGTEAAFHHIHEYMTHVKDYYDQLELTRKVDVRRVYLATDDANVLEDARKKFPEYEFLGDPSIAKTAATHRRYTPLSLTGLLVDLHMLSMCDYIVCTFSSQVGRVAYEMMQTNRVDASNAFFSLDDIYYFGGQNAHDRVAVLPHTAGAQQEISLQVGDLIGIAGNHWNGYGRGTNKRTNANGLVPWYKTADHLVLYPFPEYKEVPMYSDTRQKEL</sequence>
<evidence type="ECO:0000259" key="6">
    <source>
        <dbReference type="PROSITE" id="PS51659"/>
    </source>
</evidence>
<feature type="coiled-coil region" evidence="4">
    <location>
        <begin position="54"/>
        <end position="81"/>
    </location>
</feature>
<keyword evidence="5" id="KW-0812">Transmembrane</keyword>
<feature type="transmembrane region" description="Helical" evidence="5">
    <location>
        <begin position="26"/>
        <end position="45"/>
    </location>
</feature>
<feature type="region of interest" description="Important for donor substrate binding" evidence="3">
    <location>
        <begin position="371"/>
        <end position="372"/>
    </location>
</feature>
<dbReference type="SUPFAM" id="SSF50044">
    <property type="entry name" value="SH3-domain"/>
    <property type="match status" value="1"/>
</dbReference>
<dbReference type="Proteomes" id="UP001549920">
    <property type="component" value="Unassembled WGS sequence"/>
</dbReference>
<dbReference type="CDD" id="cd11792">
    <property type="entry name" value="SH3_Fut8"/>
    <property type="match status" value="1"/>
</dbReference>
<dbReference type="PROSITE" id="PS51659">
    <property type="entry name" value="GT23"/>
    <property type="match status" value="1"/>
</dbReference>
<dbReference type="Gene3D" id="1.10.287.1060">
    <property type="entry name" value="ESAT-6-like"/>
    <property type="match status" value="1"/>
</dbReference>
<dbReference type="Gene3D" id="2.30.30.40">
    <property type="entry name" value="SH3 Domains"/>
    <property type="match status" value="1"/>
</dbReference>
<proteinExistence type="inferred from homology"/>
<reference evidence="7 8" key="1">
    <citation type="submission" date="2024-06" db="EMBL/GenBank/DDBJ databases">
        <title>A chromosome-level genome assembly of beet webworm, Loxostege sticticalis.</title>
        <authorList>
            <person name="Zhang Y."/>
        </authorList>
    </citation>
    <scope>NUCLEOTIDE SEQUENCE [LARGE SCALE GENOMIC DNA]</scope>
    <source>
        <strain evidence="7">AQ026</strain>
        <tissue evidence="7">Whole body</tissue>
    </source>
</reference>
<name>A0ABR3HQE8_LOXSC</name>
<dbReference type="Gene3D" id="3.40.50.11350">
    <property type="match status" value="1"/>
</dbReference>
<comment type="caution">
    <text evidence="7">The sequence shown here is derived from an EMBL/GenBank/DDBJ whole genome shotgun (WGS) entry which is preliminary data.</text>
</comment>
<dbReference type="EMBL" id="JBEUOH010000015">
    <property type="protein sequence ID" value="KAL0878703.1"/>
    <property type="molecule type" value="Genomic_DNA"/>
</dbReference>
<dbReference type="InterPro" id="IPR027350">
    <property type="entry name" value="GT23_dom"/>
</dbReference>
<dbReference type="InterPro" id="IPR035653">
    <property type="entry name" value="Fut8_SH3"/>
</dbReference>
<comment type="similarity">
    <text evidence="3">Belongs to the glycosyltransferase 23 family.</text>
</comment>
<dbReference type="Pfam" id="PF19745">
    <property type="entry name" value="FUT8_N_cat"/>
    <property type="match status" value="1"/>
</dbReference>
<keyword evidence="1 3" id="KW-0328">Glycosyltransferase</keyword>
<keyword evidence="8" id="KW-1185">Reference proteome</keyword>
<dbReference type="InterPro" id="IPR036028">
    <property type="entry name" value="SH3-like_dom_sf"/>
</dbReference>
<evidence type="ECO:0000256" key="2">
    <source>
        <dbReference type="ARBA" id="ARBA00022679"/>
    </source>
</evidence>
<dbReference type="PANTHER" id="PTHR13132:SF29">
    <property type="entry name" value="ALPHA-(1,6)-FUCOSYLTRANSFERASE"/>
    <property type="match status" value="1"/>
</dbReference>